<dbReference type="Gramene" id="TuG1812G0400003855.01.T01">
    <property type="protein sequence ID" value="TuG1812G0400003855.01.T01"/>
    <property type="gene ID" value="TuG1812G0400003855.01"/>
</dbReference>
<evidence type="ECO:0000313" key="2">
    <source>
        <dbReference type="Proteomes" id="UP000015106"/>
    </source>
</evidence>
<reference evidence="2" key="1">
    <citation type="journal article" date="2013" name="Nature">
        <title>Draft genome of the wheat A-genome progenitor Triticum urartu.</title>
        <authorList>
            <person name="Ling H.Q."/>
            <person name="Zhao S."/>
            <person name="Liu D."/>
            <person name="Wang J."/>
            <person name="Sun H."/>
            <person name="Zhang C."/>
            <person name="Fan H."/>
            <person name="Li D."/>
            <person name="Dong L."/>
            <person name="Tao Y."/>
            <person name="Gao C."/>
            <person name="Wu H."/>
            <person name="Li Y."/>
            <person name="Cui Y."/>
            <person name="Guo X."/>
            <person name="Zheng S."/>
            <person name="Wang B."/>
            <person name="Yu K."/>
            <person name="Liang Q."/>
            <person name="Yang W."/>
            <person name="Lou X."/>
            <person name="Chen J."/>
            <person name="Feng M."/>
            <person name="Jian J."/>
            <person name="Zhang X."/>
            <person name="Luo G."/>
            <person name="Jiang Y."/>
            <person name="Liu J."/>
            <person name="Wang Z."/>
            <person name="Sha Y."/>
            <person name="Zhang B."/>
            <person name="Wu H."/>
            <person name="Tang D."/>
            <person name="Shen Q."/>
            <person name="Xue P."/>
            <person name="Zou S."/>
            <person name="Wang X."/>
            <person name="Liu X."/>
            <person name="Wang F."/>
            <person name="Yang Y."/>
            <person name="An X."/>
            <person name="Dong Z."/>
            <person name="Zhang K."/>
            <person name="Zhang X."/>
            <person name="Luo M.C."/>
            <person name="Dvorak J."/>
            <person name="Tong Y."/>
            <person name="Wang J."/>
            <person name="Yang H."/>
            <person name="Li Z."/>
            <person name="Wang D."/>
            <person name="Zhang A."/>
            <person name="Wang J."/>
        </authorList>
    </citation>
    <scope>NUCLEOTIDE SEQUENCE</scope>
    <source>
        <strain evidence="2">cv. G1812</strain>
    </source>
</reference>
<dbReference type="EnsemblPlants" id="TuG1812G0400003855.01.T01">
    <property type="protein sequence ID" value="TuG1812G0400003855.01.T01"/>
    <property type="gene ID" value="TuG1812G0400003855.01"/>
</dbReference>
<name>A0A8R7UCQ0_TRIUA</name>
<proteinExistence type="predicted"/>
<dbReference type="AlphaFoldDB" id="A0A8R7UCQ0"/>
<reference evidence="1" key="2">
    <citation type="submission" date="2018-03" db="EMBL/GenBank/DDBJ databases">
        <title>The Triticum urartu genome reveals the dynamic nature of wheat genome evolution.</title>
        <authorList>
            <person name="Ling H."/>
            <person name="Ma B."/>
            <person name="Shi X."/>
            <person name="Liu H."/>
            <person name="Dong L."/>
            <person name="Sun H."/>
            <person name="Cao Y."/>
            <person name="Gao Q."/>
            <person name="Zheng S."/>
            <person name="Li Y."/>
            <person name="Yu Y."/>
            <person name="Du H."/>
            <person name="Qi M."/>
            <person name="Li Y."/>
            <person name="Yu H."/>
            <person name="Cui Y."/>
            <person name="Wang N."/>
            <person name="Chen C."/>
            <person name="Wu H."/>
            <person name="Zhao Y."/>
            <person name="Zhang J."/>
            <person name="Li Y."/>
            <person name="Zhou W."/>
            <person name="Zhang B."/>
            <person name="Hu W."/>
            <person name="Eijk M."/>
            <person name="Tang J."/>
            <person name="Witsenboer H."/>
            <person name="Zhao S."/>
            <person name="Li Z."/>
            <person name="Zhang A."/>
            <person name="Wang D."/>
            <person name="Liang C."/>
        </authorList>
    </citation>
    <scope>NUCLEOTIDE SEQUENCE [LARGE SCALE GENOMIC DNA]</scope>
    <source>
        <strain evidence="1">cv. G1812</strain>
    </source>
</reference>
<accession>A0A8R7UCQ0</accession>
<reference evidence="1" key="3">
    <citation type="submission" date="2022-06" db="UniProtKB">
        <authorList>
            <consortium name="EnsemblPlants"/>
        </authorList>
    </citation>
    <scope>IDENTIFICATION</scope>
</reference>
<keyword evidence="2" id="KW-1185">Reference proteome</keyword>
<organism evidence="1 2">
    <name type="scientific">Triticum urartu</name>
    <name type="common">Red wild einkorn</name>
    <name type="synonym">Crithodium urartu</name>
    <dbReference type="NCBI Taxonomy" id="4572"/>
    <lineage>
        <taxon>Eukaryota</taxon>
        <taxon>Viridiplantae</taxon>
        <taxon>Streptophyta</taxon>
        <taxon>Embryophyta</taxon>
        <taxon>Tracheophyta</taxon>
        <taxon>Spermatophyta</taxon>
        <taxon>Magnoliopsida</taxon>
        <taxon>Liliopsida</taxon>
        <taxon>Poales</taxon>
        <taxon>Poaceae</taxon>
        <taxon>BOP clade</taxon>
        <taxon>Pooideae</taxon>
        <taxon>Triticodae</taxon>
        <taxon>Triticeae</taxon>
        <taxon>Triticinae</taxon>
        <taxon>Triticum</taxon>
    </lineage>
</organism>
<evidence type="ECO:0000313" key="1">
    <source>
        <dbReference type="EnsemblPlants" id="TuG1812G0400003855.01.T01"/>
    </source>
</evidence>
<sequence>METLFKFTNQVDGYDAICGVPWSLLPGTNVLDGPIVMDLSGFIHNQEA</sequence>
<protein>
    <submittedName>
        <fullName evidence="1">Uncharacterized protein</fullName>
    </submittedName>
</protein>
<dbReference type="Proteomes" id="UP000015106">
    <property type="component" value="Chromosome 4"/>
</dbReference>